<dbReference type="EnsemblMetazoa" id="ASIC001453-RA">
    <property type="protein sequence ID" value="ASIC001453-PA"/>
    <property type="gene ID" value="ASIC001453"/>
</dbReference>
<sequence>MKAVAVLAIAVVSIVASSSIDTLSSTVSGLFGQVTTLAKAVAVATGKPLQPLVLSSLALPANLLQSVTTLSSTTLATVDGVLGSASNQINGIVSSAGTDLNRLLPAVRSVQNILTSTVSSLNAFNVPALDSLTGTLSNLSSTLGRTVAQITG</sequence>
<dbReference type="Proteomes" id="UP000030765">
    <property type="component" value="Unassembled WGS sequence"/>
</dbReference>
<feature type="chain" id="PRO_5001783286" evidence="1">
    <location>
        <begin position="18"/>
        <end position="152"/>
    </location>
</feature>
<reference evidence="2 4" key="1">
    <citation type="journal article" date="2014" name="BMC Genomics">
        <title>Genome sequence of Anopheles sinensis provides insight into genetics basis of mosquito competence for malaria parasites.</title>
        <authorList>
            <person name="Zhou D."/>
            <person name="Zhang D."/>
            <person name="Ding G."/>
            <person name="Shi L."/>
            <person name="Hou Q."/>
            <person name="Ye Y."/>
            <person name="Xu Y."/>
            <person name="Zhou H."/>
            <person name="Xiong C."/>
            <person name="Li S."/>
            <person name="Yu J."/>
            <person name="Hong S."/>
            <person name="Yu X."/>
            <person name="Zou P."/>
            <person name="Chen C."/>
            <person name="Chang X."/>
            <person name="Wang W."/>
            <person name="Lv Y."/>
            <person name="Sun Y."/>
            <person name="Ma L."/>
            <person name="Shen B."/>
            <person name="Zhu C."/>
        </authorList>
    </citation>
    <scope>NUCLEOTIDE SEQUENCE [LARGE SCALE GENOMIC DNA]</scope>
</reference>
<keyword evidence="4" id="KW-1185">Reference proteome</keyword>
<feature type="signal peptide" evidence="1">
    <location>
        <begin position="1"/>
        <end position="17"/>
    </location>
</feature>
<organism evidence="2">
    <name type="scientific">Anopheles sinensis</name>
    <name type="common">Mosquito</name>
    <dbReference type="NCBI Taxonomy" id="74873"/>
    <lineage>
        <taxon>Eukaryota</taxon>
        <taxon>Metazoa</taxon>
        <taxon>Ecdysozoa</taxon>
        <taxon>Arthropoda</taxon>
        <taxon>Hexapoda</taxon>
        <taxon>Insecta</taxon>
        <taxon>Pterygota</taxon>
        <taxon>Neoptera</taxon>
        <taxon>Endopterygota</taxon>
        <taxon>Diptera</taxon>
        <taxon>Nematocera</taxon>
        <taxon>Culicoidea</taxon>
        <taxon>Culicidae</taxon>
        <taxon>Anophelinae</taxon>
        <taxon>Anopheles</taxon>
    </lineage>
</organism>
<reference evidence="3" key="2">
    <citation type="submission" date="2020-05" db="UniProtKB">
        <authorList>
            <consortium name="EnsemblMetazoa"/>
        </authorList>
    </citation>
    <scope>IDENTIFICATION</scope>
</reference>
<name>A0A084VBB5_ANOSI</name>
<dbReference type="OMA" id="NCEDAGT"/>
<evidence type="ECO:0000313" key="4">
    <source>
        <dbReference type="Proteomes" id="UP000030765"/>
    </source>
</evidence>
<evidence type="ECO:0000256" key="1">
    <source>
        <dbReference type="SAM" id="SignalP"/>
    </source>
</evidence>
<evidence type="ECO:0000313" key="2">
    <source>
        <dbReference type="EMBL" id="KFB35259.1"/>
    </source>
</evidence>
<dbReference type="VEuPathDB" id="VectorBase:ASIC001453"/>
<protein>
    <submittedName>
        <fullName evidence="2">AGAP007830-PA-like protein</fullName>
    </submittedName>
</protein>
<dbReference type="EMBL" id="ATLV01006318">
    <property type="status" value="NOT_ANNOTATED_CDS"/>
    <property type="molecule type" value="Genomic_DNA"/>
</dbReference>
<evidence type="ECO:0000313" key="3">
    <source>
        <dbReference type="EnsemblMetazoa" id="ASIC001453-PA"/>
    </source>
</evidence>
<proteinExistence type="predicted"/>
<dbReference type="OrthoDB" id="10592888at2759"/>
<dbReference type="EMBL" id="KE524352">
    <property type="protein sequence ID" value="KFB35259.1"/>
    <property type="molecule type" value="Genomic_DNA"/>
</dbReference>
<gene>
    <name evidence="2" type="ORF">ZHAS_00001453</name>
</gene>
<dbReference type="AlphaFoldDB" id="A0A084VBB5"/>
<accession>A0A084VBB5</accession>
<keyword evidence="1" id="KW-0732">Signal</keyword>